<organism evidence="10 11">
    <name type="scientific">Drosophila rubida</name>
    <dbReference type="NCBI Taxonomy" id="30044"/>
    <lineage>
        <taxon>Eukaryota</taxon>
        <taxon>Metazoa</taxon>
        <taxon>Ecdysozoa</taxon>
        <taxon>Arthropoda</taxon>
        <taxon>Hexapoda</taxon>
        <taxon>Insecta</taxon>
        <taxon>Pterygota</taxon>
        <taxon>Neoptera</taxon>
        <taxon>Endopterygota</taxon>
        <taxon>Diptera</taxon>
        <taxon>Brachycera</taxon>
        <taxon>Muscomorpha</taxon>
        <taxon>Ephydroidea</taxon>
        <taxon>Drosophilidae</taxon>
        <taxon>Drosophila</taxon>
    </lineage>
</organism>
<comment type="subcellular location">
    <subcellularLocation>
        <location evidence="1 6 7">Nucleus</location>
    </subcellularLocation>
</comment>
<dbReference type="SUPFAM" id="SSF46689">
    <property type="entry name" value="Homeodomain-like"/>
    <property type="match status" value="1"/>
</dbReference>
<feature type="domain" description="Homeobox" evidence="9">
    <location>
        <begin position="413"/>
        <end position="473"/>
    </location>
</feature>
<keyword evidence="4 6" id="KW-0371">Homeobox</keyword>
<dbReference type="PROSITE" id="PS00027">
    <property type="entry name" value="HOMEOBOX_1"/>
    <property type="match status" value="1"/>
</dbReference>
<dbReference type="AlphaFoldDB" id="A0AAD4JUR7"/>
<keyword evidence="11" id="KW-1185">Reference proteome</keyword>
<evidence type="ECO:0000256" key="7">
    <source>
        <dbReference type="RuleBase" id="RU000682"/>
    </source>
</evidence>
<dbReference type="SMART" id="SM00389">
    <property type="entry name" value="HOX"/>
    <property type="match status" value="1"/>
</dbReference>
<gene>
    <name evidence="10" type="ORF">KR093_010639</name>
</gene>
<dbReference type="InterPro" id="IPR001356">
    <property type="entry name" value="HD"/>
</dbReference>
<keyword evidence="5 6" id="KW-0539">Nucleus</keyword>
<dbReference type="Pfam" id="PF00046">
    <property type="entry name" value="Homeodomain"/>
    <property type="match status" value="1"/>
</dbReference>
<dbReference type="CDD" id="cd00086">
    <property type="entry name" value="homeodomain"/>
    <property type="match status" value="1"/>
</dbReference>
<dbReference type="GO" id="GO:0000981">
    <property type="term" value="F:DNA-binding transcription factor activity, RNA polymerase II-specific"/>
    <property type="evidence" value="ECO:0007669"/>
    <property type="project" value="InterPro"/>
</dbReference>
<evidence type="ECO:0000256" key="6">
    <source>
        <dbReference type="PROSITE-ProRule" id="PRU00108"/>
    </source>
</evidence>
<proteinExistence type="inferred from homology"/>
<dbReference type="Proteomes" id="UP001200034">
    <property type="component" value="Unassembled WGS sequence"/>
</dbReference>
<dbReference type="GO" id="GO:0000978">
    <property type="term" value="F:RNA polymerase II cis-regulatory region sequence-specific DNA binding"/>
    <property type="evidence" value="ECO:0007669"/>
    <property type="project" value="TreeGrafter"/>
</dbReference>
<evidence type="ECO:0000256" key="8">
    <source>
        <dbReference type="SAM" id="MobiDB-lite"/>
    </source>
</evidence>
<dbReference type="PANTHER" id="PTHR24339">
    <property type="entry name" value="HOMEOBOX PROTEIN EMX-RELATED"/>
    <property type="match status" value="1"/>
</dbReference>
<feature type="region of interest" description="Disordered" evidence="8">
    <location>
        <begin position="194"/>
        <end position="283"/>
    </location>
</feature>
<dbReference type="InterPro" id="IPR009057">
    <property type="entry name" value="Homeodomain-like_sf"/>
</dbReference>
<dbReference type="InterPro" id="IPR017970">
    <property type="entry name" value="Homeobox_CS"/>
</dbReference>
<evidence type="ECO:0000313" key="11">
    <source>
        <dbReference type="Proteomes" id="UP001200034"/>
    </source>
</evidence>
<evidence type="ECO:0000313" key="10">
    <source>
        <dbReference type="EMBL" id="KAH8360083.1"/>
    </source>
</evidence>
<dbReference type="EMBL" id="JAJJHW010003409">
    <property type="protein sequence ID" value="KAH8360083.1"/>
    <property type="molecule type" value="Genomic_DNA"/>
</dbReference>
<feature type="compositionally biased region" description="Low complexity" evidence="8">
    <location>
        <begin position="84"/>
        <end position="93"/>
    </location>
</feature>
<keyword evidence="3 6" id="KW-0238">DNA-binding</keyword>
<comment type="similarity">
    <text evidence="2">Belongs to the EMX homeobox family.</text>
</comment>
<sequence>MTKMIPPVPTSAVMLPTPKQKIGFSIDSIVGNDATAVVVPAGNAADSQQQQQPQQQQQQQQQPPQSGSPQPERNGPGSPPQTPPAAALTLLPPTHTPPHHLMAPPPHHVLTPHMAPHPAHPHQHPHLSPAQQHALHQHLLLQQQQQQQGTPKSHHDIQELLQRLHHNAAVASSLSPLQTRLSPLGDVASTPVAVSLKRERSPAPPCVEQRENPAQRIQPPHTPPKSVSPQSSQPSSSPTLLVSSPHNTPPQQPHQPQQQQPPNYPKPPVMHPAGAVPPAGNPLMLPGMPPAGLVRPFPMGPGGPPAAGQPGMPDIKALPPYINTPPELAPQHNPHLIAAAQFQMAAALQAGHVLGPAAAAAAAAGLPPHAAASFMGNPGMPRESYPLYPWLLSRHGRIFPHRFPGNFLLQPFRKPKRIRTAFSPSQLLKLEHAFESNQYVVGAERKALAQSLNLSETQVKVWFQNRRTKHKRMQQEDEKGGGSGSERNMHNGSGDEDDDELIDMEMDDCGSDDEHDLDASH</sequence>
<dbReference type="InterPro" id="IPR050877">
    <property type="entry name" value="EMX-VAX-Noto_Homeobox_TFs"/>
</dbReference>
<evidence type="ECO:0000256" key="2">
    <source>
        <dbReference type="ARBA" id="ARBA00007397"/>
    </source>
</evidence>
<dbReference type="GO" id="GO:0005634">
    <property type="term" value="C:nucleus"/>
    <property type="evidence" value="ECO:0007669"/>
    <property type="project" value="UniProtKB-SubCell"/>
</dbReference>
<dbReference type="PANTHER" id="PTHR24339:SF28">
    <property type="entry name" value="E5-RELATED"/>
    <property type="match status" value="1"/>
</dbReference>
<accession>A0AAD4JUR7</accession>
<dbReference type="FunFam" id="1.10.10.60:FF:000081">
    <property type="entry name" value="Empty spiracles homeobox 2"/>
    <property type="match status" value="1"/>
</dbReference>
<dbReference type="PROSITE" id="PS50071">
    <property type="entry name" value="HOMEOBOX_2"/>
    <property type="match status" value="1"/>
</dbReference>
<protein>
    <recommendedName>
        <fullName evidence="9">Homeobox domain-containing protein</fullName>
    </recommendedName>
</protein>
<feature type="region of interest" description="Disordered" evidence="8">
    <location>
        <begin position="465"/>
        <end position="521"/>
    </location>
</feature>
<evidence type="ECO:0000256" key="4">
    <source>
        <dbReference type="ARBA" id="ARBA00023155"/>
    </source>
</evidence>
<dbReference type="GO" id="GO:0007420">
    <property type="term" value="P:brain development"/>
    <property type="evidence" value="ECO:0007669"/>
    <property type="project" value="TreeGrafter"/>
</dbReference>
<dbReference type="GO" id="GO:0030182">
    <property type="term" value="P:neuron differentiation"/>
    <property type="evidence" value="ECO:0007669"/>
    <property type="project" value="TreeGrafter"/>
</dbReference>
<evidence type="ECO:0000256" key="5">
    <source>
        <dbReference type="ARBA" id="ARBA00023242"/>
    </source>
</evidence>
<feature type="compositionally biased region" description="Low complexity" evidence="8">
    <location>
        <begin position="126"/>
        <end position="136"/>
    </location>
</feature>
<dbReference type="Gene3D" id="1.10.10.60">
    <property type="entry name" value="Homeodomain-like"/>
    <property type="match status" value="1"/>
</dbReference>
<feature type="compositionally biased region" description="Low complexity" evidence="8">
    <location>
        <begin position="224"/>
        <end position="245"/>
    </location>
</feature>
<evidence type="ECO:0000256" key="3">
    <source>
        <dbReference type="ARBA" id="ARBA00023125"/>
    </source>
</evidence>
<comment type="caution">
    <text evidence="10">The sequence shown here is derived from an EMBL/GenBank/DDBJ whole genome shotgun (WGS) entry which is preliminary data.</text>
</comment>
<feature type="DNA-binding region" description="Homeobox" evidence="6">
    <location>
        <begin position="415"/>
        <end position="474"/>
    </location>
</feature>
<evidence type="ECO:0000259" key="9">
    <source>
        <dbReference type="PROSITE" id="PS50071"/>
    </source>
</evidence>
<name>A0AAD4JUR7_9MUSC</name>
<feature type="region of interest" description="Disordered" evidence="8">
    <location>
        <begin position="40"/>
        <end position="136"/>
    </location>
</feature>
<feature type="compositionally biased region" description="Low complexity" evidence="8">
    <location>
        <begin position="47"/>
        <end position="71"/>
    </location>
</feature>
<reference evidence="10" key="1">
    <citation type="journal article" date="2021" name="Mol. Ecol. Resour.">
        <title>Phylogenomic analyses of the genus Drosophila reveals genomic signals of climate adaptation.</title>
        <authorList>
            <person name="Li F."/>
            <person name="Rane R.V."/>
            <person name="Luria V."/>
            <person name="Xiong Z."/>
            <person name="Chen J."/>
            <person name="Li Z."/>
            <person name="Catullo R.A."/>
            <person name="Griffin P.C."/>
            <person name="Schiffer M."/>
            <person name="Pearce S."/>
            <person name="Lee S.F."/>
            <person name="McElroy K."/>
            <person name="Stocker A."/>
            <person name="Shirriffs J."/>
            <person name="Cockerell F."/>
            <person name="Coppin C."/>
            <person name="Sgro C.M."/>
            <person name="Karger A."/>
            <person name="Cain J.W."/>
            <person name="Weber J.A."/>
            <person name="Santpere G."/>
            <person name="Kirschner M.W."/>
            <person name="Hoffmann A.A."/>
            <person name="Oakeshott J.G."/>
            <person name="Zhang G."/>
        </authorList>
    </citation>
    <scope>NUCLEOTIDE SEQUENCE</scope>
    <source>
        <strain evidence="10">BGI-SZ-2011g</strain>
    </source>
</reference>
<feature type="compositionally biased region" description="Acidic residues" evidence="8">
    <location>
        <begin position="494"/>
        <end position="521"/>
    </location>
</feature>
<evidence type="ECO:0000256" key="1">
    <source>
        <dbReference type="ARBA" id="ARBA00004123"/>
    </source>
</evidence>